<evidence type="ECO:0000256" key="15">
    <source>
        <dbReference type="ARBA" id="ARBA00048177"/>
    </source>
</evidence>
<evidence type="ECO:0000256" key="7">
    <source>
        <dbReference type="ARBA" id="ARBA00041220"/>
    </source>
</evidence>
<evidence type="ECO:0000256" key="13">
    <source>
        <dbReference type="ARBA" id="ARBA00047385"/>
    </source>
</evidence>
<proteinExistence type="inferred from homology"/>
<dbReference type="KEGG" id="dhe:111592616"/>
<evidence type="ECO:0000256" key="9">
    <source>
        <dbReference type="ARBA" id="ARBA00042702"/>
    </source>
</evidence>
<dbReference type="SUPFAM" id="SSF55729">
    <property type="entry name" value="Acyl-CoA N-acyltransferases (Nat)"/>
    <property type="match status" value="1"/>
</dbReference>
<comment type="catalytic activity">
    <reaction evidence="15">
        <text>N-terminal L-methionyl-L-glutaminyl-[protein] + acetyl-CoA = N-terminal N(alpha)-acetyl-L-methionyl-L-glutaminyl-[protein] + CoA + H(+)</text>
        <dbReference type="Rhea" id="RHEA:50492"/>
        <dbReference type="Rhea" id="RHEA-COMP:12698"/>
        <dbReference type="Rhea" id="RHEA-COMP:12699"/>
        <dbReference type="ChEBI" id="CHEBI:15378"/>
        <dbReference type="ChEBI" id="CHEBI:57287"/>
        <dbReference type="ChEBI" id="CHEBI:57288"/>
        <dbReference type="ChEBI" id="CHEBI:133361"/>
        <dbReference type="ChEBI" id="CHEBI:133362"/>
        <dbReference type="EC" id="2.3.1.254"/>
    </reaction>
</comment>
<keyword evidence="2" id="KW-0012">Acyltransferase</keyword>
<comment type="catalytic activity">
    <reaction evidence="14">
        <text>N-terminal L-methionyl-L-asparaginyl-[protein] + acetyl-CoA = N-terminal N(alpha)-acetyl-L-methionyl-L-asparaginyl-[protein] + CoA + H(+)</text>
        <dbReference type="Rhea" id="RHEA:50484"/>
        <dbReference type="Rhea" id="RHEA-COMP:12694"/>
        <dbReference type="Rhea" id="RHEA-COMP:12695"/>
        <dbReference type="ChEBI" id="CHEBI:15378"/>
        <dbReference type="ChEBI" id="CHEBI:57287"/>
        <dbReference type="ChEBI" id="CHEBI:57288"/>
        <dbReference type="ChEBI" id="CHEBI:133356"/>
        <dbReference type="ChEBI" id="CHEBI:133358"/>
        <dbReference type="EC" id="2.3.1.254"/>
    </reaction>
</comment>
<evidence type="ECO:0000313" key="18">
    <source>
        <dbReference type="Proteomes" id="UP000504633"/>
    </source>
</evidence>
<dbReference type="GO" id="GO:0031416">
    <property type="term" value="C:NatB complex"/>
    <property type="evidence" value="ECO:0007669"/>
    <property type="project" value="TreeGrafter"/>
</dbReference>
<dbReference type="InterPro" id="IPR051646">
    <property type="entry name" value="NatB_acetyltransferase_subunit"/>
</dbReference>
<comment type="similarity">
    <text evidence="3">Belongs to the acetyltransferase family. ARD1 subfamily.</text>
</comment>
<gene>
    <name evidence="19" type="primary">LOC111592616</name>
</gene>
<evidence type="ECO:0000256" key="11">
    <source>
        <dbReference type="ARBA" id="ARBA00042743"/>
    </source>
</evidence>
<dbReference type="OrthoDB" id="47017at2759"/>
<protein>
    <recommendedName>
        <fullName evidence="6">N-alpha-acetyltransferase 20</fullName>
        <ecNumber evidence="5">2.3.1.254</ecNumber>
    </recommendedName>
    <alternativeName>
        <fullName evidence="10">Methionine N-acetyltransferase</fullName>
    </alternativeName>
    <alternativeName>
        <fullName evidence="7">N-acetyltransferase 5</fullName>
    </alternativeName>
    <alternativeName>
        <fullName evidence="11">N-terminal acetyltransferase B complex catalytic subunit NAA20</fullName>
    </alternativeName>
    <alternativeName>
        <fullName evidence="9">N-terminal acetyltransferase B complex catalytic subunit NAT5</fullName>
    </alternativeName>
    <alternativeName>
        <fullName evidence="8">NatB catalytic subunit</fullName>
    </alternativeName>
</protein>
<organism evidence="18 19">
    <name type="scientific">Drosophila hydei</name>
    <name type="common">Fruit fly</name>
    <dbReference type="NCBI Taxonomy" id="7224"/>
    <lineage>
        <taxon>Eukaryota</taxon>
        <taxon>Metazoa</taxon>
        <taxon>Ecdysozoa</taxon>
        <taxon>Arthropoda</taxon>
        <taxon>Hexapoda</taxon>
        <taxon>Insecta</taxon>
        <taxon>Pterygota</taxon>
        <taxon>Neoptera</taxon>
        <taxon>Endopterygota</taxon>
        <taxon>Diptera</taxon>
        <taxon>Brachycera</taxon>
        <taxon>Muscomorpha</taxon>
        <taxon>Ephydroidea</taxon>
        <taxon>Drosophilidae</taxon>
        <taxon>Drosophila</taxon>
    </lineage>
</organism>
<evidence type="ECO:0000256" key="8">
    <source>
        <dbReference type="ARBA" id="ARBA00042295"/>
    </source>
</evidence>
<evidence type="ECO:0000256" key="14">
    <source>
        <dbReference type="ARBA" id="ARBA00047402"/>
    </source>
</evidence>
<dbReference type="GO" id="GO:0120518">
    <property type="term" value="F:protein N-terminal-methionine acetyltransferase activity"/>
    <property type="evidence" value="ECO:0007669"/>
    <property type="project" value="UniProtKB-EC"/>
</dbReference>
<dbReference type="AlphaFoldDB" id="A0A6J1L2V4"/>
<sequence length="204" mass="23339">MTAVRELAFDDLFKFNRIIFDPLTEVYSISFFVSRLIEFPMLAKVAVAPNEQLMGFAMGTRIINEDVVGDGNDSRVMGSHGHVSVVSIDSDFRRLGLGTLLMDGLKAKMEVDGDWYVDLFVRCKNQNAIKFYELLGYVKYCFLSKYYVDDYGYEMRLPLSQDVEGVCLKRKVNVIEGFYSAGQEMLQLVRVVMDRLKNAIMNML</sequence>
<keyword evidence="1" id="KW-0808">Transferase</keyword>
<dbReference type="InterPro" id="IPR000182">
    <property type="entry name" value="GNAT_dom"/>
</dbReference>
<dbReference type="Proteomes" id="UP000504633">
    <property type="component" value="Unplaced"/>
</dbReference>
<comment type="catalytic activity">
    <reaction evidence="13">
        <text>N-terminal L-methionyl-L-aspartyl-[protein] + acetyl-CoA = N-terminal N(alpha)-acetyl-L-methionyl-L-aspartyl-[protein] + CoA + H(+)</text>
        <dbReference type="Rhea" id="RHEA:50480"/>
        <dbReference type="Rhea" id="RHEA-COMP:12692"/>
        <dbReference type="Rhea" id="RHEA-COMP:12693"/>
        <dbReference type="ChEBI" id="CHEBI:15378"/>
        <dbReference type="ChEBI" id="CHEBI:57287"/>
        <dbReference type="ChEBI" id="CHEBI:57288"/>
        <dbReference type="ChEBI" id="CHEBI:133045"/>
        <dbReference type="ChEBI" id="CHEBI:133063"/>
        <dbReference type="EC" id="2.3.1.254"/>
    </reaction>
</comment>
<keyword evidence="18" id="KW-1185">Reference proteome</keyword>
<evidence type="ECO:0000256" key="6">
    <source>
        <dbReference type="ARBA" id="ARBA00039529"/>
    </source>
</evidence>
<evidence type="ECO:0000256" key="4">
    <source>
        <dbReference type="ARBA" id="ARBA00038748"/>
    </source>
</evidence>
<evidence type="ECO:0000256" key="12">
    <source>
        <dbReference type="ARBA" id="ARBA00046112"/>
    </source>
</evidence>
<dbReference type="PROSITE" id="PS51186">
    <property type="entry name" value="GNAT"/>
    <property type="match status" value="1"/>
</dbReference>
<dbReference type="CTD" id="318982"/>
<accession>A0A6J1L2V4</accession>
<dbReference type="Gene3D" id="3.40.630.30">
    <property type="match status" value="1"/>
</dbReference>
<name>A0A6J1L2V4_DROHY</name>
<evidence type="ECO:0000256" key="3">
    <source>
        <dbReference type="ARBA" id="ARBA00025786"/>
    </source>
</evidence>
<feature type="domain" description="N-acetyltransferase" evidence="17">
    <location>
        <begin position="2"/>
        <end position="160"/>
    </location>
</feature>
<evidence type="ECO:0000256" key="1">
    <source>
        <dbReference type="ARBA" id="ARBA00022679"/>
    </source>
</evidence>
<evidence type="ECO:0000256" key="10">
    <source>
        <dbReference type="ARBA" id="ARBA00042723"/>
    </source>
</evidence>
<dbReference type="EC" id="2.3.1.254" evidence="5"/>
<comment type="catalytic activity">
    <reaction evidence="16">
        <text>N-terminal L-methionyl-L-glutamyl-[protein] + acetyl-CoA = N-terminal N(alpha)-acetyl-L-methionyl-L-glutamyl-[protein] + CoA + H(+)</text>
        <dbReference type="Rhea" id="RHEA:50488"/>
        <dbReference type="Rhea" id="RHEA-COMP:12696"/>
        <dbReference type="Rhea" id="RHEA-COMP:12697"/>
        <dbReference type="ChEBI" id="CHEBI:15378"/>
        <dbReference type="ChEBI" id="CHEBI:57287"/>
        <dbReference type="ChEBI" id="CHEBI:57288"/>
        <dbReference type="ChEBI" id="CHEBI:133359"/>
        <dbReference type="ChEBI" id="CHEBI:133360"/>
        <dbReference type="EC" id="2.3.1.254"/>
    </reaction>
</comment>
<comment type="function">
    <text evidence="12">Catalytic subunit of the NatB complex which catalyzes acetylation of the N-terminal methionine residues of peptides beginning with Met-Asp, Met-Glu, Met-Asn and Met-Gln. Proteins with cell cycle functions are overrepresented in the pool of NatB substrates. Required for maintaining the structure and function of actomyosin fibers and for proper cellular migration.</text>
</comment>
<evidence type="ECO:0000256" key="2">
    <source>
        <dbReference type="ARBA" id="ARBA00023315"/>
    </source>
</evidence>
<dbReference type="InterPro" id="IPR016181">
    <property type="entry name" value="Acyl_CoA_acyltransferase"/>
</dbReference>
<evidence type="ECO:0000259" key="17">
    <source>
        <dbReference type="PROSITE" id="PS51186"/>
    </source>
</evidence>
<comment type="subunit">
    <text evidence="4">Component of the N-terminal acetyltransferase B (NatB) complex which is composed of NAA20 and NAA25.</text>
</comment>
<dbReference type="PANTHER" id="PTHR45910:SF1">
    <property type="entry name" value="N-ALPHA-ACETYLTRANSFERASE 20"/>
    <property type="match status" value="1"/>
</dbReference>
<dbReference type="Pfam" id="PF00583">
    <property type="entry name" value="Acetyltransf_1"/>
    <property type="match status" value="1"/>
</dbReference>
<dbReference type="PANTHER" id="PTHR45910">
    <property type="entry name" value="N-ALPHA-ACETYLTRANSFERASE 20"/>
    <property type="match status" value="1"/>
</dbReference>
<evidence type="ECO:0000256" key="5">
    <source>
        <dbReference type="ARBA" id="ARBA00039120"/>
    </source>
</evidence>
<dbReference type="GeneID" id="111592616"/>
<dbReference type="RefSeq" id="XP_023160719.1">
    <property type="nucleotide sequence ID" value="XM_023304951.2"/>
</dbReference>
<reference evidence="19" key="1">
    <citation type="submission" date="2025-08" db="UniProtKB">
        <authorList>
            <consortium name="RefSeq"/>
        </authorList>
    </citation>
    <scope>IDENTIFICATION</scope>
    <source>
        <strain evidence="19">15085-1641.00</strain>
        <tissue evidence="19">Whole body</tissue>
    </source>
</reference>
<dbReference type="OMA" id="DWYVDLF"/>
<evidence type="ECO:0000256" key="16">
    <source>
        <dbReference type="ARBA" id="ARBA00048890"/>
    </source>
</evidence>
<evidence type="ECO:0000313" key="19">
    <source>
        <dbReference type="RefSeq" id="XP_023160719.1"/>
    </source>
</evidence>